<protein>
    <submittedName>
        <fullName evidence="1">Uncharacterized protein</fullName>
    </submittedName>
</protein>
<organism evidence="1 3">
    <name type="scientific">Phytophthora cactorum</name>
    <dbReference type="NCBI Taxonomy" id="29920"/>
    <lineage>
        <taxon>Eukaryota</taxon>
        <taxon>Sar</taxon>
        <taxon>Stramenopiles</taxon>
        <taxon>Oomycota</taxon>
        <taxon>Peronosporomycetes</taxon>
        <taxon>Peronosporales</taxon>
        <taxon>Peronosporaceae</taxon>
        <taxon>Phytophthora</taxon>
    </lineage>
</organism>
<name>A0A8T0YQI1_9STRA</name>
<gene>
    <name evidence="1" type="ORF">PC113_g18694</name>
    <name evidence="2" type="ORF">PC115_g13524</name>
</gene>
<sequence length="126" mass="14812">MSEVLTKRIFYKLSEQTERHNHERIAHEREENNNDRNLMTYNVHIDNWTKKCMVQCFGTFSCWDMSSEHIVQAVEFNRDARVTDSDMENFADAIATGSNPMRLTDGSTKIVLDNNILSVFERHRRA</sequence>
<dbReference type="VEuPathDB" id="FungiDB:PC110_g18014"/>
<dbReference type="Proteomes" id="UP000735874">
    <property type="component" value="Unassembled WGS sequence"/>
</dbReference>
<comment type="caution">
    <text evidence="1">The sequence shown here is derived from an EMBL/GenBank/DDBJ whole genome shotgun (WGS) entry which is preliminary data.</text>
</comment>
<dbReference type="EMBL" id="RCMG01000899">
    <property type="protein sequence ID" value="KAG2842934.1"/>
    <property type="molecule type" value="Genomic_DNA"/>
</dbReference>
<evidence type="ECO:0000313" key="3">
    <source>
        <dbReference type="Proteomes" id="UP000735874"/>
    </source>
</evidence>
<evidence type="ECO:0000313" key="1">
    <source>
        <dbReference type="EMBL" id="KAG2842934.1"/>
    </source>
</evidence>
<accession>A0A8T0YQI1</accession>
<evidence type="ECO:0000313" key="2">
    <source>
        <dbReference type="EMBL" id="KAG2908736.1"/>
    </source>
</evidence>
<dbReference type="EMBL" id="RCMI01000485">
    <property type="protein sequence ID" value="KAG2908736.1"/>
    <property type="molecule type" value="Genomic_DNA"/>
</dbReference>
<proteinExistence type="predicted"/>
<dbReference type="Proteomes" id="UP000774804">
    <property type="component" value="Unassembled WGS sequence"/>
</dbReference>
<reference evidence="1" key="1">
    <citation type="submission" date="2018-10" db="EMBL/GenBank/DDBJ databases">
        <title>Effector identification in a new, highly contiguous assembly of the strawberry crown rot pathogen Phytophthora cactorum.</title>
        <authorList>
            <person name="Armitage A.D."/>
            <person name="Nellist C.F."/>
            <person name="Bates H."/>
            <person name="Vickerstaff R.J."/>
            <person name="Harrison R.J."/>
        </authorList>
    </citation>
    <scope>NUCLEOTIDE SEQUENCE</scope>
    <source>
        <strain evidence="1">15-7</strain>
        <strain evidence="2">4032</strain>
    </source>
</reference>
<dbReference type="AlphaFoldDB" id="A0A8T0YQI1"/>